<organism evidence="1 2">
    <name type="scientific">Meloidogyne enterolobii</name>
    <name type="common">Root-knot nematode worm</name>
    <name type="synonym">Meloidogyne mayaguensis</name>
    <dbReference type="NCBI Taxonomy" id="390850"/>
    <lineage>
        <taxon>Eukaryota</taxon>
        <taxon>Metazoa</taxon>
        <taxon>Ecdysozoa</taxon>
        <taxon>Nematoda</taxon>
        <taxon>Chromadorea</taxon>
        <taxon>Rhabditida</taxon>
        <taxon>Tylenchina</taxon>
        <taxon>Tylenchomorpha</taxon>
        <taxon>Tylenchoidea</taxon>
        <taxon>Meloidogynidae</taxon>
        <taxon>Meloidogyninae</taxon>
        <taxon>Meloidogyne</taxon>
    </lineage>
</organism>
<sequence>MRLVPFPVPRWSPGFISVVLVLSALKYCKIPEGAFFAAIFVIISSWDLLVVFMTDQKFRTDLYD</sequence>
<gene>
    <name evidence="1" type="ORF">MENTE1834_LOCUS43634</name>
</gene>
<dbReference type="EMBL" id="CAVMJV010000123">
    <property type="protein sequence ID" value="CAK5107175.1"/>
    <property type="molecule type" value="Genomic_DNA"/>
</dbReference>
<comment type="caution">
    <text evidence="1">The sequence shown here is derived from an EMBL/GenBank/DDBJ whole genome shotgun (WGS) entry which is preliminary data.</text>
</comment>
<name>A0ACB1AVA8_MELEN</name>
<evidence type="ECO:0000313" key="2">
    <source>
        <dbReference type="Proteomes" id="UP001497535"/>
    </source>
</evidence>
<reference evidence="1" key="1">
    <citation type="submission" date="2023-11" db="EMBL/GenBank/DDBJ databases">
        <authorList>
            <person name="Poullet M."/>
        </authorList>
    </citation>
    <scope>NUCLEOTIDE SEQUENCE</scope>
    <source>
        <strain evidence="1">E1834</strain>
    </source>
</reference>
<proteinExistence type="predicted"/>
<accession>A0ACB1AVA8</accession>
<keyword evidence="2" id="KW-1185">Reference proteome</keyword>
<protein>
    <submittedName>
        <fullName evidence="1">Uncharacterized protein</fullName>
    </submittedName>
</protein>
<evidence type="ECO:0000313" key="1">
    <source>
        <dbReference type="EMBL" id="CAK5107175.1"/>
    </source>
</evidence>
<dbReference type="Proteomes" id="UP001497535">
    <property type="component" value="Unassembled WGS sequence"/>
</dbReference>